<dbReference type="SUPFAM" id="SSF54593">
    <property type="entry name" value="Glyoxalase/Bleomycin resistance protein/Dihydroxybiphenyl dioxygenase"/>
    <property type="match status" value="1"/>
</dbReference>
<gene>
    <name evidence="2" type="ORF">CRP01_36180</name>
</gene>
<organism evidence="2 3">
    <name type="scientific">Flavilitoribacter nigricans (strain ATCC 23147 / DSM 23189 / NBRC 102662 / NCIMB 1420 / SS-2)</name>
    <name type="common">Lewinella nigricans</name>
    <dbReference type="NCBI Taxonomy" id="1122177"/>
    <lineage>
        <taxon>Bacteria</taxon>
        <taxon>Pseudomonadati</taxon>
        <taxon>Bacteroidota</taxon>
        <taxon>Saprospiria</taxon>
        <taxon>Saprospirales</taxon>
        <taxon>Lewinellaceae</taxon>
        <taxon>Flavilitoribacter</taxon>
    </lineage>
</organism>
<proteinExistence type="predicted"/>
<dbReference type="Proteomes" id="UP000223913">
    <property type="component" value="Unassembled WGS sequence"/>
</dbReference>
<dbReference type="InterPro" id="IPR037523">
    <property type="entry name" value="VOC_core"/>
</dbReference>
<dbReference type="EMBL" id="PDUD01000051">
    <property type="protein sequence ID" value="PHN01658.1"/>
    <property type="molecule type" value="Genomic_DNA"/>
</dbReference>
<evidence type="ECO:0000313" key="2">
    <source>
        <dbReference type="EMBL" id="PHN01658.1"/>
    </source>
</evidence>
<sequence length="142" mass="16414">MKAKAFDIRTLDHVAIHVSELEKSAAWYQRVLGLERIQPTEWGPFPALMVAADGTGVALFPTHGDSPGRLPEGEVIRANHYAFRVDREDFESVKDHLKALDIKYDSQDHHFFHSIYIYDPDDHRVEITTQVRAFTEEKRARR</sequence>
<dbReference type="Gene3D" id="3.10.180.10">
    <property type="entry name" value="2,3-Dihydroxybiphenyl 1,2-Dioxygenase, domain 1"/>
    <property type="match status" value="1"/>
</dbReference>
<dbReference type="PANTHER" id="PTHR21366">
    <property type="entry name" value="GLYOXALASE FAMILY PROTEIN"/>
    <property type="match status" value="1"/>
</dbReference>
<dbReference type="InterPro" id="IPR029068">
    <property type="entry name" value="Glyas_Bleomycin-R_OHBP_Dase"/>
</dbReference>
<dbReference type="InterPro" id="IPR004360">
    <property type="entry name" value="Glyas_Fos-R_dOase_dom"/>
</dbReference>
<dbReference type="AlphaFoldDB" id="A0A2D0MZV3"/>
<comment type="caution">
    <text evidence="2">The sequence shown here is derived from an EMBL/GenBank/DDBJ whole genome shotgun (WGS) entry which is preliminary data.</text>
</comment>
<keyword evidence="3" id="KW-1185">Reference proteome</keyword>
<feature type="domain" description="VOC" evidence="1">
    <location>
        <begin position="10"/>
        <end position="130"/>
    </location>
</feature>
<evidence type="ECO:0000259" key="1">
    <source>
        <dbReference type="PROSITE" id="PS51819"/>
    </source>
</evidence>
<evidence type="ECO:0000313" key="3">
    <source>
        <dbReference type="Proteomes" id="UP000223913"/>
    </source>
</evidence>
<dbReference type="OrthoDB" id="192739at2"/>
<reference evidence="2 3" key="1">
    <citation type="submission" date="2017-10" db="EMBL/GenBank/DDBJ databases">
        <title>The draft genome sequence of Lewinella nigricans NBRC 102662.</title>
        <authorList>
            <person name="Wang K."/>
        </authorList>
    </citation>
    <scope>NUCLEOTIDE SEQUENCE [LARGE SCALE GENOMIC DNA]</scope>
    <source>
        <strain evidence="2 3">NBRC 102662</strain>
    </source>
</reference>
<protein>
    <submittedName>
        <fullName evidence="2">Glyoxalase</fullName>
    </submittedName>
</protein>
<dbReference type="Pfam" id="PF00903">
    <property type="entry name" value="Glyoxalase"/>
    <property type="match status" value="1"/>
</dbReference>
<name>A0A2D0MZV3_FLAN2</name>
<accession>A0A2D0MZV3</accession>
<dbReference type="RefSeq" id="WP_099154972.1">
    <property type="nucleotide sequence ID" value="NZ_PDUD01000051.1"/>
</dbReference>
<dbReference type="PROSITE" id="PS51819">
    <property type="entry name" value="VOC"/>
    <property type="match status" value="1"/>
</dbReference>
<dbReference type="InterPro" id="IPR050383">
    <property type="entry name" value="GlyoxalaseI/FosfomycinResist"/>
</dbReference>